<evidence type="ECO:0000256" key="1">
    <source>
        <dbReference type="SAM" id="MobiDB-lite"/>
    </source>
</evidence>
<keyword evidence="3" id="KW-1185">Reference proteome</keyword>
<feature type="region of interest" description="Disordered" evidence="1">
    <location>
        <begin position="46"/>
        <end position="170"/>
    </location>
</feature>
<evidence type="ECO:0000313" key="3">
    <source>
        <dbReference type="Proteomes" id="UP000588098"/>
    </source>
</evidence>
<comment type="caution">
    <text evidence="2">The sequence shown here is derived from an EMBL/GenBank/DDBJ whole genome shotgun (WGS) entry which is preliminary data.</text>
</comment>
<feature type="region of interest" description="Disordered" evidence="1">
    <location>
        <begin position="193"/>
        <end position="240"/>
    </location>
</feature>
<name>A0A7W9QEX3_9ACTN</name>
<reference evidence="2 3" key="1">
    <citation type="submission" date="2020-08" db="EMBL/GenBank/DDBJ databases">
        <title>Genomic Encyclopedia of Type Strains, Phase III (KMG-III): the genomes of soil and plant-associated and newly described type strains.</title>
        <authorList>
            <person name="Whitman W."/>
        </authorList>
    </citation>
    <scope>NUCLEOTIDE SEQUENCE [LARGE SCALE GENOMIC DNA]</scope>
    <source>
        <strain evidence="2 3">CECT 8305</strain>
    </source>
</reference>
<feature type="compositionally biased region" description="Low complexity" evidence="1">
    <location>
        <begin position="100"/>
        <end position="120"/>
    </location>
</feature>
<feature type="compositionally biased region" description="Polar residues" evidence="1">
    <location>
        <begin position="194"/>
        <end position="203"/>
    </location>
</feature>
<organism evidence="2 3">
    <name type="scientific">Streptomyces zagrosensis</name>
    <dbReference type="NCBI Taxonomy" id="1042984"/>
    <lineage>
        <taxon>Bacteria</taxon>
        <taxon>Bacillati</taxon>
        <taxon>Actinomycetota</taxon>
        <taxon>Actinomycetes</taxon>
        <taxon>Kitasatosporales</taxon>
        <taxon>Streptomycetaceae</taxon>
        <taxon>Streptomyces</taxon>
    </lineage>
</organism>
<dbReference type="AlphaFoldDB" id="A0A7W9QEX3"/>
<feature type="compositionally biased region" description="Basic residues" evidence="1">
    <location>
        <begin position="46"/>
        <end position="55"/>
    </location>
</feature>
<gene>
    <name evidence="2" type="ORF">FHS42_006102</name>
</gene>
<feature type="compositionally biased region" description="Basic and acidic residues" evidence="1">
    <location>
        <begin position="278"/>
        <end position="292"/>
    </location>
</feature>
<protein>
    <submittedName>
        <fullName evidence="2">Uncharacterized protein</fullName>
    </submittedName>
</protein>
<accession>A0A7W9QEX3</accession>
<feature type="region of interest" description="Disordered" evidence="1">
    <location>
        <begin position="259"/>
        <end position="343"/>
    </location>
</feature>
<evidence type="ECO:0000313" key="2">
    <source>
        <dbReference type="EMBL" id="MBB5939010.1"/>
    </source>
</evidence>
<dbReference type="EMBL" id="JACHJL010000020">
    <property type="protein sequence ID" value="MBB5939010.1"/>
    <property type="molecule type" value="Genomic_DNA"/>
</dbReference>
<proteinExistence type="predicted"/>
<dbReference type="Proteomes" id="UP000588098">
    <property type="component" value="Unassembled WGS sequence"/>
</dbReference>
<sequence length="343" mass="35256">MLPIRLGRMKGPGDTHVGRALFGGAIRRTAAIRLVLRLAPARGSIHRVGPRRTRRPAPDRAHIGHQGHIGCAPRAGCPDRAHPKTAPPPRWWPQHRAPRPAHGPVRVGAAAGRGAANHTGALGGRRARSCGPNGDRTRGRSTPGARAPDARRAAPSGALPRGAAGTFPSPTGHCGEAAGCPVRAHPSGAAVGQTYRTPATTHGSFGWPHCAGGRRSRRHVGWSPEEDAAPSGSLPPAAGPPARPLCAACRAWHFVEGNAAPAPRAPSGPLIGRSADIPGRRSDETASREALRDRRRRPSGGVTAGKAGRAVPPGCRAGRGASPRECVHGGFSGSGTDDGPLTS</sequence>
<feature type="compositionally biased region" description="Low complexity" evidence="1">
    <location>
        <begin position="143"/>
        <end position="158"/>
    </location>
</feature>